<feature type="region of interest" description="Disordered" evidence="3">
    <location>
        <begin position="40"/>
        <end position="60"/>
    </location>
</feature>
<gene>
    <name evidence="5" type="ORF">C8J48_3704</name>
</gene>
<evidence type="ECO:0000256" key="2">
    <source>
        <dbReference type="PIRSR" id="PIRSR605754-1"/>
    </source>
</evidence>
<keyword evidence="4" id="KW-0472">Membrane</keyword>
<keyword evidence="6" id="KW-1185">Reference proteome</keyword>
<feature type="region of interest" description="Disordered" evidence="3">
    <location>
        <begin position="85"/>
        <end position="109"/>
    </location>
</feature>
<sequence>MKRLFFWSGIATLAGGCVLIGMLLSDYKHDQRLVEQFYSSEPKKTAGEGQEGAKPEPLKLPPLDTEIVIEPDGHLSVDVVTIDTATSSQEEEPSTLWKDPPNTGDKVGTLNIPRIQAEIPIWEGTRDHELDRGLGRHESTHLPGLGVTVLAGHRETAMAKAGEIEEGDELIIETAEGTFRYKVFKLWVADADDRTVVVPSDEQVLKVYTCWPLWAGADTEERYVIEAKLVE</sequence>
<feature type="active site" description="Acyl-thioester intermediate" evidence="2">
    <location>
        <position position="210"/>
    </location>
</feature>
<dbReference type="NCBIfam" id="TIGR01076">
    <property type="entry name" value="sortase_fam"/>
    <property type="match status" value="1"/>
</dbReference>
<accession>A0A2T4YZR5</accession>
<feature type="active site" description="Proton donor/acceptor" evidence="2">
    <location>
        <position position="153"/>
    </location>
</feature>
<evidence type="ECO:0000313" key="6">
    <source>
        <dbReference type="Proteomes" id="UP000241639"/>
    </source>
</evidence>
<name>A0A2T4YZR5_9BACL</name>
<dbReference type="InterPro" id="IPR005754">
    <property type="entry name" value="Sortase"/>
</dbReference>
<dbReference type="GO" id="GO:0016787">
    <property type="term" value="F:hydrolase activity"/>
    <property type="evidence" value="ECO:0007669"/>
    <property type="project" value="UniProtKB-KW"/>
</dbReference>
<dbReference type="Gene3D" id="2.40.260.10">
    <property type="entry name" value="Sortase"/>
    <property type="match status" value="1"/>
</dbReference>
<dbReference type="PROSITE" id="PS51257">
    <property type="entry name" value="PROKAR_LIPOPROTEIN"/>
    <property type="match status" value="1"/>
</dbReference>
<keyword evidence="4" id="KW-1133">Transmembrane helix</keyword>
<dbReference type="SUPFAM" id="SSF63817">
    <property type="entry name" value="Sortase"/>
    <property type="match status" value="1"/>
</dbReference>
<evidence type="ECO:0000256" key="4">
    <source>
        <dbReference type="SAM" id="Phobius"/>
    </source>
</evidence>
<feature type="compositionally biased region" description="Basic and acidic residues" evidence="3">
    <location>
        <begin position="41"/>
        <end position="57"/>
    </location>
</feature>
<dbReference type="Pfam" id="PF04203">
    <property type="entry name" value="Sortase"/>
    <property type="match status" value="1"/>
</dbReference>
<protein>
    <submittedName>
        <fullName evidence="5">LPXTG-site transpeptidase (Sortase) family protein</fullName>
    </submittedName>
</protein>
<feature type="transmembrane region" description="Helical" evidence="4">
    <location>
        <begin position="6"/>
        <end position="24"/>
    </location>
</feature>
<keyword evidence="1" id="KW-0378">Hydrolase</keyword>
<dbReference type="OrthoDB" id="154054at2"/>
<reference evidence="5 6" key="1">
    <citation type="submission" date="2018-04" db="EMBL/GenBank/DDBJ databases">
        <title>Genomic Encyclopedia of Archaeal and Bacterial Type Strains, Phase II (KMG-II): from individual species to whole genera.</title>
        <authorList>
            <person name="Goeker M."/>
        </authorList>
    </citation>
    <scope>NUCLEOTIDE SEQUENCE [LARGE SCALE GENOMIC DNA]</scope>
    <source>
        <strain evidence="5 6">DSM 45169</strain>
    </source>
</reference>
<dbReference type="Proteomes" id="UP000241639">
    <property type="component" value="Unassembled WGS sequence"/>
</dbReference>
<dbReference type="InterPro" id="IPR041999">
    <property type="entry name" value="Sortase_D_1"/>
</dbReference>
<dbReference type="AlphaFoldDB" id="A0A2T4YZR5"/>
<proteinExistence type="predicted"/>
<organism evidence="5 6">
    <name type="scientific">Desmospora activa DSM 45169</name>
    <dbReference type="NCBI Taxonomy" id="1121389"/>
    <lineage>
        <taxon>Bacteria</taxon>
        <taxon>Bacillati</taxon>
        <taxon>Bacillota</taxon>
        <taxon>Bacilli</taxon>
        <taxon>Bacillales</taxon>
        <taxon>Thermoactinomycetaceae</taxon>
        <taxon>Desmospora</taxon>
    </lineage>
</organism>
<keyword evidence="4" id="KW-0812">Transmembrane</keyword>
<comment type="caution">
    <text evidence="5">The sequence shown here is derived from an EMBL/GenBank/DDBJ whole genome shotgun (WGS) entry which is preliminary data.</text>
</comment>
<dbReference type="EMBL" id="PZZP01000005">
    <property type="protein sequence ID" value="PTM52711.1"/>
    <property type="molecule type" value="Genomic_DNA"/>
</dbReference>
<dbReference type="RefSeq" id="WP_107728659.1">
    <property type="nucleotide sequence ID" value="NZ_PZZP01000005.1"/>
</dbReference>
<dbReference type="CDD" id="cd05828">
    <property type="entry name" value="Sortase_D_1"/>
    <property type="match status" value="1"/>
</dbReference>
<evidence type="ECO:0000256" key="1">
    <source>
        <dbReference type="ARBA" id="ARBA00022801"/>
    </source>
</evidence>
<dbReference type="InterPro" id="IPR023365">
    <property type="entry name" value="Sortase_dom-sf"/>
</dbReference>
<evidence type="ECO:0000256" key="3">
    <source>
        <dbReference type="SAM" id="MobiDB-lite"/>
    </source>
</evidence>
<evidence type="ECO:0000313" key="5">
    <source>
        <dbReference type="EMBL" id="PTM52711.1"/>
    </source>
</evidence>